<gene>
    <name evidence="1" type="ORF">DYF97_09345</name>
</gene>
<evidence type="ECO:0000313" key="1">
    <source>
        <dbReference type="EMBL" id="EAL8417553.1"/>
    </source>
</evidence>
<dbReference type="EMBL" id="AACRQU010000038">
    <property type="protein sequence ID" value="EAL8417553.1"/>
    <property type="molecule type" value="Genomic_DNA"/>
</dbReference>
<evidence type="ECO:0000313" key="2">
    <source>
        <dbReference type="Proteomes" id="UP000333665"/>
    </source>
</evidence>
<protein>
    <submittedName>
        <fullName evidence="1">Uncharacterized protein</fullName>
    </submittedName>
</protein>
<comment type="caution">
    <text evidence="1">The sequence shown here is derived from an EMBL/GenBank/DDBJ whole genome shotgun (WGS) entry which is preliminary data.</text>
</comment>
<dbReference type="AlphaFoldDB" id="A0A5T1YPR3"/>
<accession>A0A5T1YPR3</accession>
<reference evidence="1 2" key="1">
    <citation type="submission" date="2018-08" db="EMBL/GenBank/DDBJ databases">
        <authorList>
            <consortium name="NARMS: The National Antimicrobial Resistance Monitoring System"/>
        </authorList>
    </citation>
    <scope>NUCLEOTIDE SEQUENCE [LARGE SCALE GENOMIC DNA]</scope>
    <source>
        <strain evidence="1 2">FSIS11812579</strain>
    </source>
</reference>
<proteinExistence type="predicted"/>
<organism evidence="1 2">
    <name type="scientific">Campylobacter coli</name>
    <dbReference type="NCBI Taxonomy" id="195"/>
    <lineage>
        <taxon>Bacteria</taxon>
        <taxon>Pseudomonadati</taxon>
        <taxon>Campylobacterota</taxon>
        <taxon>Epsilonproteobacteria</taxon>
        <taxon>Campylobacterales</taxon>
        <taxon>Campylobacteraceae</taxon>
        <taxon>Campylobacter</taxon>
    </lineage>
</organism>
<sequence length="308" mass="36267">MEAKGIAIFPTDVAFNKKTNAFFTELEDQFLKGEVGKSTIKLDFEYYILYSQFLQIDRESLFFGRNYKLVFCFLFYYRALLNKNNTQKIVAKIINAMRCQERLPEKIHYREKIICMDNQHRTLSQILSSCIVEFYNSIDLYNTFKKNIGFENRKKIAIEMLNRASEHYGFFGLNRGGITYKEEKISFVPVQALNEFHHGMSHLCEVFLKEDARYTNLERAIPHFKRGMMEVYKTIIRDFLILNQDALGVKQEALKIRELEYQTIGKPETVTKNPTTNLTSKKEEKVIPGYKELCERIVKQSKNTNQMI</sequence>
<name>A0A5T1YPR3_CAMCO</name>
<dbReference type="Proteomes" id="UP000333665">
    <property type="component" value="Unassembled WGS sequence"/>
</dbReference>